<name>A0A6M4H602_9PROT</name>
<feature type="domain" description="Rhodanese" evidence="1">
    <location>
        <begin position="21"/>
        <end position="108"/>
    </location>
</feature>
<evidence type="ECO:0000313" key="2">
    <source>
        <dbReference type="EMBL" id="QJR14930.1"/>
    </source>
</evidence>
<evidence type="ECO:0000259" key="1">
    <source>
        <dbReference type="PROSITE" id="PS50206"/>
    </source>
</evidence>
<gene>
    <name evidence="2" type="primary">glpE_2</name>
    <name evidence="2" type="ORF">DSM104440_01745</name>
</gene>
<dbReference type="AlphaFoldDB" id="A0A6M4H602"/>
<proteinExistence type="predicted"/>
<dbReference type="GO" id="GO:0004792">
    <property type="term" value="F:thiosulfate-cyanide sulfurtransferase activity"/>
    <property type="evidence" value="ECO:0007669"/>
    <property type="project" value="UniProtKB-EC"/>
</dbReference>
<sequence>MANAPVVREIPATELKAMFDRGETFELIDVRTRAERSIAEIHGSRLLDQGSYDALTQLDHDTPLVFTCHHGERSRQAAQHFAQLGFENVSNVSDGIDGWSLSVDPGVRRY</sequence>
<dbReference type="InParanoid" id="A0A6M4H602"/>
<dbReference type="InterPro" id="IPR001763">
    <property type="entry name" value="Rhodanese-like_dom"/>
</dbReference>
<evidence type="ECO:0000313" key="3">
    <source>
        <dbReference type="Proteomes" id="UP000503096"/>
    </source>
</evidence>
<dbReference type="Pfam" id="PF00581">
    <property type="entry name" value="Rhodanese"/>
    <property type="match status" value="1"/>
</dbReference>
<dbReference type="KEGG" id="upl:DSM104440_01745"/>
<dbReference type="Proteomes" id="UP000503096">
    <property type="component" value="Chromosome"/>
</dbReference>
<dbReference type="RefSeq" id="WP_171161764.1">
    <property type="nucleotide sequence ID" value="NZ_CP053073.1"/>
</dbReference>
<dbReference type="EMBL" id="CP053073">
    <property type="protein sequence ID" value="QJR14930.1"/>
    <property type="molecule type" value="Genomic_DNA"/>
</dbReference>
<dbReference type="SMART" id="SM00450">
    <property type="entry name" value="RHOD"/>
    <property type="match status" value="1"/>
</dbReference>
<dbReference type="SUPFAM" id="SSF52821">
    <property type="entry name" value="Rhodanese/Cell cycle control phosphatase"/>
    <property type="match status" value="1"/>
</dbReference>
<dbReference type="InterPro" id="IPR050229">
    <property type="entry name" value="GlpE_sulfurtransferase"/>
</dbReference>
<organism evidence="2 3">
    <name type="scientific">Usitatibacter palustris</name>
    <dbReference type="NCBI Taxonomy" id="2732487"/>
    <lineage>
        <taxon>Bacteria</taxon>
        <taxon>Pseudomonadati</taxon>
        <taxon>Pseudomonadota</taxon>
        <taxon>Betaproteobacteria</taxon>
        <taxon>Nitrosomonadales</taxon>
        <taxon>Usitatibacteraceae</taxon>
        <taxon>Usitatibacter</taxon>
    </lineage>
</organism>
<dbReference type="PANTHER" id="PTHR43031:SF17">
    <property type="entry name" value="SULFURTRANSFERASE YTWF-RELATED"/>
    <property type="match status" value="1"/>
</dbReference>
<dbReference type="PANTHER" id="PTHR43031">
    <property type="entry name" value="FAD-DEPENDENT OXIDOREDUCTASE"/>
    <property type="match status" value="1"/>
</dbReference>
<accession>A0A6M4H602</accession>
<dbReference type="PROSITE" id="PS50206">
    <property type="entry name" value="RHODANESE_3"/>
    <property type="match status" value="1"/>
</dbReference>
<dbReference type="EC" id="2.8.1.1" evidence="2"/>
<dbReference type="Gene3D" id="3.40.250.10">
    <property type="entry name" value="Rhodanese-like domain"/>
    <property type="match status" value="1"/>
</dbReference>
<protein>
    <submittedName>
        <fullName evidence="2">Thiosulfate sulfurtransferase GlpE</fullName>
        <ecNumber evidence="2">2.8.1.1</ecNumber>
    </submittedName>
</protein>
<reference evidence="2 3" key="1">
    <citation type="submission" date="2020-04" db="EMBL/GenBank/DDBJ databases">
        <title>Usitatibacter rugosus gen. nov., sp. nov. and Usitatibacter palustris sp. nov., novel members of Usitatibacteraceae fam. nov. within the order Nitrosomonadales isolated from soil.</title>
        <authorList>
            <person name="Huber K.J."/>
            <person name="Neumann-Schaal M."/>
            <person name="Geppert A."/>
            <person name="Luckner M."/>
            <person name="Wanner G."/>
            <person name="Overmann J."/>
        </authorList>
    </citation>
    <scope>NUCLEOTIDE SEQUENCE [LARGE SCALE GENOMIC DNA]</scope>
    <source>
        <strain evidence="2 3">Swamp67</strain>
    </source>
</reference>
<keyword evidence="3" id="KW-1185">Reference proteome</keyword>
<dbReference type="InterPro" id="IPR036873">
    <property type="entry name" value="Rhodanese-like_dom_sf"/>
</dbReference>
<keyword evidence="2" id="KW-0808">Transferase</keyword>